<keyword evidence="2" id="KW-1185">Reference proteome</keyword>
<organism evidence="1 2">
    <name type="scientific">Megamonas funiformis YIT 11815</name>
    <dbReference type="NCBI Taxonomy" id="742816"/>
    <lineage>
        <taxon>Bacteria</taxon>
        <taxon>Bacillati</taxon>
        <taxon>Bacillota</taxon>
        <taxon>Negativicutes</taxon>
        <taxon>Selenomonadales</taxon>
        <taxon>Selenomonadaceae</taxon>
        <taxon>Megamonas</taxon>
    </lineage>
</organism>
<comment type="caution">
    <text evidence="1">The sequence shown here is derived from an EMBL/GenBank/DDBJ whole genome shotgun (WGS) entry which is preliminary data.</text>
</comment>
<evidence type="ECO:0000313" key="2">
    <source>
        <dbReference type="Proteomes" id="UP000005963"/>
    </source>
</evidence>
<evidence type="ECO:0000313" key="1">
    <source>
        <dbReference type="EMBL" id="EHR38906.1"/>
    </source>
</evidence>
<sequence>MQSTLLSFIMTNVFDSNTNIVNDKNNWIILFFEKRVRFEHI</sequence>
<dbReference type="Proteomes" id="UP000005963">
    <property type="component" value="Unassembled WGS sequence"/>
</dbReference>
<proteinExistence type="predicted"/>
<protein>
    <submittedName>
        <fullName evidence="1">Uncharacterized protein</fullName>
    </submittedName>
</protein>
<dbReference type="EMBL" id="ADMB01000015">
    <property type="protein sequence ID" value="EHR38906.1"/>
    <property type="molecule type" value="Genomic_DNA"/>
</dbReference>
<gene>
    <name evidence="1" type="ORF">HMPREF9454_00356</name>
</gene>
<name>A0ABN0EKX5_9FIRM</name>
<reference evidence="1 2" key="1">
    <citation type="submission" date="2012-01" db="EMBL/GenBank/DDBJ databases">
        <title>The Genome Sequence of Megamonas funiformis YIT 11815.</title>
        <authorList>
            <consortium name="The Broad Institute Genome Sequencing Platform"/>
            <person name="Earl A."/>
            <person name="Ward D."/>
            <person name="Feldgarden M."/>
            <person name="Gevers D."/>
            <person name="Morotomi M."/>
            <person name="Young S.K."/>
            <person name="Zeng Q."/>
            <person name="Gargeya S."/>
            <person name="Fitzgerald M."/>
            <person name="Haas B."/>
            <person name="Abouelleil A."/>
            <person name="Alvarado L."/>
            <person name="Arachchi H.M."/>
            <person name="Berlin A."/>
            <person name="Chapman S.B."/>
            <person name="Gearin G."/>
            <person name="Goldberg J."/>
            <person name="Griggs A."/>
            <person name="Gujja S."/>
            <person name="Hansen M."/>
            <person name="Heiman D."/>
            <person name="Howarth C."/>
            <person name="Larimer J."/>
            <person name="Lui A."/>
            <person name="MacDonald P.J.P."/>
            <person name="McCowen C."/>
            <person name="Montmayeur A."/>
            <person name="Murphy C."/>
            <person name="Neiman D."/>
            <person name="Pearson M."/>
            <person name="Priest M."/>
            <person name="Roberts A."/>
            <person name="Saif S."/>
            <person name="Shea T."/>
            <person name="Sisk P."/>
            <person name="Stolte C."/>
            <person name="Sykes S."/>
            <person name="Wortman J."/>
            <person name="Nusbaum C."/>
            <person name="Birren B."/>
        </authorList>
    </citation>
    <scope>NUCLEOTIDE SEQUENCE [LARGE SCALE GENOMIC DNA]</scope>
    <source>
        <strain evidence="1 2">YIT 11815</strain>
    </source>
</reference>
<accession>A0ABN0EKX5</accession>